<name>W0FTT2_9ACTN</name>
<dbReference type="EMBL" id="KF501372">
    <property type="protein sequence ID" value="AHF46235.1"/>
    <property type="molecule type" value="Genomic_DNA"/>
</dbReference>
<keyword evidence="1" id="KW-0614">Plasmid</keyword>
<protein>
    <submittedName>
        <fullName evidence="1">Uncharacterized protein</fullName>
    </submittedName>
</protein>
<reference evidence="1" key="1">
    <citation type="submission" date="2013-08" db="EMBL/GenBank/DDBJ databases">
        <title>Two distinct conjugal transfer systems on Streptomyces plasmid pZL1.</title>
        <authorList>
            <person name="Zhao L."/>
            <person name="Zhong L."/>
            <person name="Qin Z."/>
        </authorList>
    </citation>
    <scope>NUCLEOTIDE SEQUENCE</scope>
    <source>
        <strain evidence="1">14R-10</strain>
        <plasmid evidence="1">pZL1</plasmid>
    </source>
</reference>
<accession>W0FTT2</accession>
<organism evidence="1">
    <name type="scientific">Streptomyces sp. 14R-10</name>
    <dbReference type="NCBI Taxonomy" id="1442159"/>
    <lineage>
        <taxon>Bacteria</taxon>
        <taxon>Bacillati</taxon>
        <taxon>Actinomycetota</taxon>
        <taxon>Actinomycetes</taxon>
        <taxon>Kitasatosporales</taxon>
        <taxon>Streptomycetaceae</taxon>
        <taxon>Streptomyces</taxon>
    </lineage>
</organism>
<proteinExistence type="predicted"/>
<dbReference type="AlphaFoldDB" id="W0FTT2"/>
<sequence>MELVGRGWHPDRLHHSKPSEEHPMRVLIETFKAIRARHRAARRAGLRSYTVVLDWTAKEYADYDYEPETVIVRASSPLAAEMNALLDVARTYAKSTGQFGGLEGRELLLAASNHLKIIATFDGAHSAVHSDHF</sequence>
<evidence type="ECO:0000313" key="1">
    <source>
        <dbReference type="EMBL" id="AHF46235.1"/>
    </source>
</evidence>
<geneLocation type="plasmid" evidence="1">
    <name>pZL1</name>
</geneLocation>
<dbReference type="RefSeq" id="WP_024127961.1">
    <property type="nucleotide sequence ID" value="NC_023316.1"/>
</dbReference>
<gene>
    <name evidence="1" type="ORF">pZL1.70c</name>
</gene>